<evidence type="ECO:0000313" key="3">
    <source>
        <dbReference type="Proteomes" id="UP000789595"/>
    </source>
</evidence>
<reference evidence="2" key="1">
    <citation type="submission" date="2021-11" db="EMBL/GenBank/DDBJ databases">
        <authorList>
            <consortium name="Genoscope - CEA"/>
            <person name="William W."/>
        </authorList>
    </citation>
    <scope>NUCLEOTIDE SEQUENCE</scope>
</reference>
<evidence type="ECO:0000313" key="2">
    <source>
        <dbReference type="EMBL" id="CAH0365850.1"/>
    </source>
</evidence>
<accession>A0A8J2WF03</accession>
<protein>
    <submittedName>
        <fullName evidence="2">Uncharacterized protein</fullName>
    </submittedName>
</protein>
<feature type="region of interest" description="Disordered" evidence="1">
    <location>
        <begin position="137"/>
        <end position="159"/>
    </location>
</feature>
<proteinExistence type="predicted"/>
<feature type="region of interest" description="Disordered" evidence="1">
    <location>
        <begin position="171"/>
        <end position="195"/>
    </location>
</feature>
<sequence>MASQGSPAPLASELRVALGRLRYARAKHQSERAAWEVAGPSAGALFEAALTDLARERDDLHALVDRHYEACRAELLASRDDADEDAGAAAALDAIDRQCRLVDQTAGAIQETLGGDVAAAAPRLLARADDVLGASRRLSERAASAAPTPSLRDVGRRRGVGDRLRAYLGAEASPARQDAPPPPPPSPPSSPFGGDVERLVASLRDEVLSIRDEVRARDASSPPPARPAAADAPPRTPLAPQSRPSPTGDALAAADRALAGGREAPPLSPLTDDRYADLLALSLRDVEASAARSSRRRGLLSSPEEAAAALDRLDRRY</sequence>
<feature type="compositionally biased region" description="Low complexity" evidence="1">
    <location>
        <begin position="137"/>
        <end position="146"/>
    </location>
</feature>
<dbReference type="AlphaFoldDB" id="A0A8J2WF03"/>
<dbReference type="EMBL" id="CAKKNE010000001">
    <property type="protein sequence ID" value="CAH0365850.1"/>
    <property type="molecule type" value="Genomic_DNA"/>
</dbReference>
<gene>
    <name evidence="2" type="ORF">PECAL_1P23110</name>
</gene>
<feature type="region of interest" description="Disordered" evidence="1">
    <location>
        <begin position="213"/>
        <end position="253"/>
    </location>
</feature>
<feature type="compositionally biased region" description="Pro residues" evidence="1">
    <location>
        <begin position="179"/>
        <end position="190"/>
    </location>
</feature>
<name>A0A8J2WF03_9STRA</name>
<keyword evidence="3" id="KW-1185">Reference proteome</keyword>
<organism evidence="2 3">
    <name type="scientific">Pelagomonas calceolata</name>
    <dbReference type="NCBI Taxonomy" id="35677"/>
    <lineage>
        <taxon>Eukaryota</taxon>
        <taxon>Sar</taxon>
        <taxon>Stramenopiles</taxon>
        <taxon>Ochrophyta</taxon>
        <taxon>Pelagophyceae</taxon>
        <taxon>Pelagomonadales</taxon>
        <taxon>Pelagomonadaceae</taxon>
        <taxon>Pelagomonas</taxon>
    </lineage>
</organism>
<comment type="caution">
    <text evidence="2">The sequence shown here is derived from an EMBL/GenBank/DDBJ whole genome shotgun (WGS) entry which is preliminary data.</text>
</comment>
<evidence type="ECO:0000256" key="1">
    <source>
        <dbReference type="SAM" id="MobiDB-lite"/>
    </source>
</evidence>
<dbReference type="Proteomes" id="UP000789595">
    <property type="component" value="Unassembled WGS sequence"/>
</dbReference>
<feature type="region of interest" description="Disordered" evidence="1">
    <location>
        <begin position="292"/>
        <end position="317"/>
    </location>
</feature>